<keyword evidence="2" id="KW-0520">NAD</keyword>
<dbReference type="SUPFAM" id="SSF52283">
    <property type="entry name" value="Formate/glycerate dehydrogenase catalytic domain-like"/>
    <property type="match status" value="1"/>
</dbReference>
<proteinExistence type="inferred from homology"/>
<evidence type="ECO:0000256" key="1">
    <source>
        <dbReference type="ARBA" id="ARBA00023002"/>
    </source>
</evidence>
<feature type="domain" description="D-isomer specific 2-hydroxyacid dehydrogenase catalytic" evidence="4">
    <location>
        <begin position="21"/>
        <end position="292"/>
    </location>
</feature>
<evidence type="ECO:0000313" key="6">
    <source>
        <dbReference type="EMBL" id="EZQ10883.1"/>
    </source>
</evidence>
<keyword evidence="7" id="KW-1185">Reference proteome</keyword>
<dbReference type="GO" id="GO:0051287">
    <property type="term" value="F:NAD binding"/>
    <property type="evidence" value="ECO:0007669"/>
    <property type="project" value="InterPro"/>
</dbReference>
<evidence type="ECO:0000259" key="4">
    <source>
        <dbReference type="Pfam" id="PF00389"/>
    </source>
</evidence>
<dbReference type="InterPro" id="IPR036291">
    <property type="entry name" value="NAD(P)-bd_dom_sf"/>
</dbReference>
<dbReference type="Pfam" id="PF02826">
    <property type="entry name" value="2-Hacid_dh_C"/>
    <property type="match status" value="1"/>
</dbReference>
<dbReference type="GO" id="GO:0030267">
    <property type="term" value="F:glyoxylate reductase (NADPH) activity"/>
    <property type="evidence" value="ECO:0007669"/>
    <property type="project" value="TreeGrafter"/>
</dbReference>
<dbReference type="Proteomes" id="UP000024332">
    <property type="component" value="Unassembled WGS sequence"/>
</dbReference>
<feature type="domain" description="D-isomer specific 2-hydroxyacid dehydrogenase NAD-binding" evidence="5">
    <location>
        <begin position="91"/>
        <end position="258"/>
    </location>
</feature>
<dbReference type="GO" id="GO:0005829">
    <property type="term" value="C:cytosol"/>
    <property type="evidence" value="ECO:0007669"/>
    <property type="project" value="TreeGrafter"/>
</dbReference>
<dbReference type="Pfam" id="PF00389">
    <property type="entry name" value="2-Hacid_dh"/>
    <property type="match status" value="1"/>
</dbReference>
<accession>A0A031LUQ5</accession>
<dbReference type="STRING" id="1160895.CM19_03375"/>
<dbReference type="PANTHER" id="PTHR10996:SF178">
    <property type="entry name" value="2-HYDROXYACID DEHYDROGENASE YGL185C-RELATED"/>
    <property type="match status" value="1"/>
</dbReference>
<evidence type="ECO:0000256" key="2">
    <source>
        <dbReference type="ARBA" id="ARBA00023027"/>
    </source>
</evidence>
<dbReference type="AlphaFoldDB" id="A0A031LUQ5"/>
<protein>
    <submittedName>
        <fullName evidence="6">3-phosphoglycerate dehydrogenase</fullName>
    </submittedName>
</protein>
<dbReference type="SUPFAM" id="SSF51735">
    <property type="entry name" value="NAD(P)-binding Rossmann-fold domains"/>
    <property type="match status" value="1"/>
</dbReference>
<gene>
    <name evidence="6" type="ORF">CM19_03375</name>
</gene>
<comment type="caution">
    <text evidence="6">The sequence shown here is derived from an EMBL/GenBank/DDBJ whole genome shotgun (WGS) entry which is preliminary data.</text>
</comment>
<comment type="similarity">
    <text evidence="3">Belongs to the D-isomer specific 2-hydroxyacid dehydrogenase family.</text>
</comment>
<reference evidence="6 7" key="1">
    <citation type="submission" date="2014-03" db="EMBL/GenBank/DDBJ databases">
        <title>Draft genome sequence of the novel thermoacidophilic archaea Acidianus copahuensis ALE1 strain, isolated from Copahue volcanic area in Neuquen Argentina.</title>
        <authorList>
            <person name="Urbieta M.S."/>
            <person name="Rascovan N."/>
            <person name="Castro C."/>
            <person name="Revale S."/>
            <person name="Giaveno M.A."/>
            <person name="Vazquez M.P."/>
            <person name="Donati E.R."/>
        </authorList>
    </citation>
    <scope>NUCLEOTIDE SEQUENCE [LARGE SCALE GENOMIC DNA]</scope>
    <source>
        <strain evidence="6 7">ALE1</strain>
    </source>
</reference>
<keyword evidence="1 3" id="KW-0560">Oxidoreductase</keyword>
<dbReference type="InterPro" id="IPR006140">
    <property type="entry name" value="D-isomer_DH_NAD-bd"/>
</dbReference>
<evidence type="ECO:0000256" key="3">
    <source>
        <dbReference type="RuleBase" id="RU003719"/>
    </source>
</evidence>
<organism evidence="6 7">
    <name type="scientific">Candidatus Acidianus copahuensis</name>
    <dbReference type="NCBI Taxonomy" id="1160895"/>
    <lineage>
        <taxon>Archaea</taxon>
        <taxon>Thermoproteota</taxon>
        <taxon>Thermoprotei</taxon>
        <taxon>Sulfolobales</taxon>
        <taxon>Sulfolobaceae</taxon>
        <taxon>Acidianus</taxon>
    </lineage>
</organism>
<evidence type="ECO:0000259" key="5">
    <source>
        <dbReference type="Pfam" id="PF02826"/>
    </source>
</evidence>
<evidence type="ECO:0000313" key="7">
    <source>
        <dbReference type="Proteomes" id="UP000024332"/>
    </source>
</evidence>
<dbReference type="PANTHER" id="PTHR10996">
    <property type="entry name" value="2-HYDROXYACID DEHYDROGENASE-RELATED"/>
    <property type="match status" value="1"/>
</dbReference>
<dbReference type="GO" id="GO:0016618">
    <property type="term" value="F:hydroxypyruvate reductase [NAD(P)H] activity"/>
    <property type="evidence" value="ECO:0007669"/>
    <property type="project" value="TreeGrafter"/>
</dbReference>
<dbReference type="EMBL" id="JFZT01000019">
    <property type="protein sequence ID" value="EZQ10883.1"/>
    <property type="molecule type" value="Genomic_DNA"/>
</dbReference>
<dbReference type="InterPro" id="IPR050223">
    <property type="entry name" value="D-isomer_2-hydroxyacid_DH"/>
</dbReference>
<sequence length="298" mass="33468">MISTLVLPEEGKKLLSNFNVIEKEFTQEDLRRAEVLLAWPKEVSQLIDNMERLKIIQTFSAGVDDLPFQKIKEKEIKVFSNAGAYSVSVAEHAWALILTLAKGTNIRKRRESYPITGKTILILGAGGIGSEVAKIAKNGFSMRVIGASRSFKGNYDVKIPLNEVDKYIGDADVIVDTLPLNKFTKDFLNYERLTKTKQKVIIVNVGRGETVNKNDIEKILKERPDLRFGTDVFWRNDKEDFDVNLWSLDNFAGTLHVGGGYASQEILYNAINKACENLSSYLKLGKADNEVNINDYLG</sequence>
<dbReference type="Gene3D" id="3.40.50.720">
    <property type="entry name" value="NAD(P)-binding Rossmann-like Domain"/>
    <property type="match status" value="2"/>
</dbReference>
<dbReference type="InterPro" id="IPR006139">
    <property type="entry name" value="D-isomer_2_OHA_DH_cat_dom"/>
</dbReference>
<name>A0A031LUQ5_9CREN</name>